<gene>
    <name evidence="12" type="primary">leuD_2</name>
    <name evidence="10" type="synonym">leuD</name>
    <name evidence="12" type="ORF">METESE_34710</name>
</gene>
<comment type="similarity">
    <text evidence="4 10">Belongs to the LeuD family. LeuD type 1 subfamily.</text>
</comment>
<keyword evidence="9 10" id="KW-0100">Branched-chain amino acid biosynthesis</keyword>
<dbReference type="RefSeq" id="WP_316410722.1">
    <property type="nucleotide sequence ID" value="NZ_AP027081.1"/>
</dbReference>
<evidence type="ECO:0000256" key="2">
    <source>
        <dbReference type="ARBA" id="ARBA00002695"/>
    </source>
</evidence>
<keyword evidence="8 10" id="KW-0456">Lyase</keyword>
<evidence type="ECO:0000256" key="1">
    <source>
        <dbReference type="ARBA" id="ARBA00000491"/>
    </source>
</evidence>
<dbReference type="InterPro" id="IPR015928">
    <property type="entry name" value="Aconitase/3IPM_dehydase_swvl"/>
</dbReference>
<evidence type="ECO:0000256" key="10">
    <source>
        <dbReference type="HAMAP-Rule" id="MF_01031"/>
    </source>
</evidence>
<evidence type="ECO:0000256" key="9">
    <source>
        <dbReference type="ARBA" id="ARBA00023304"/>
    </source>
</evidence>
<dbReference type="GO" id="GO:0009098">
    <property type="term" value="P:L-leucine biosynthetic process"/>
    <property type="evidence" value="ECO:0007669"/>
    <property type="project" value="UniProtKB-UniRule"/>
</dbReference>
<dbReference type="InterPro" id="IPR033940">
    <property type="entry name" value="IPMI_Swivel"/>
</dbReference>
<comment type="subunit">
    <text evidence="5 10">Heterodimer of LeuC and LeuD.</text>
</comment>
<dbReference type="InterPro" id="IPR004431">
    <property type="entry name" value="3-IsopropMal_deHydase_ssu"/>
</dbReference>
<dbReference type="Pfam" id="PF00694">
    <property type="entry name" value="Aconitase_C"/>
    <property type="match status" value="1"/>
</dbReference>
<feature type="domain" description="Aconitase A/isopropylmalate dehydratase small subunit swivel" evidence="11">
    <location>
        <begin position="1"/>
        <end position="120"/>
    </location>
</feature>
<organism evidence="12 13">
    <name type="scientific">Mesoterricola sediminis</name>
    <dbReference type="NCBI Taxonomy" id="2927980"/>
    <lineage>
        <taxon>Bacteria</taxon>
        <taxon>Pseudomonadati</taxon>
        <taxon>Acidobacteriota</taxon>
        <taxon>Holophagae</taxon>
        <taxon>Holophagales</taxon>
        <taxon>Holophagaceae</taxon>
        <taxon>Mesoterricola</taxon>
    </lineage>
</organism>
<evidence type="ECO:0000256" key="8">
    <source>
        <dbReference type="ARBA" id="ARBA00023239"/>
    </source>
</evidence>
<protein>
    <recommendedName>
        <fullName evidence="10">3-isopropylmalate dehydratase small subunit</fullName>
        <ecNumber evidence="10">4.2.1.33</ecNumber>
    </recommendedName>
    <alternativeName>
        <fullName evidence="10">Alpha-IPM isomerase</fullName>
        <shortName evidence="10">IPMI</shortName>
    </alternativeName>
    <alternativeName>
        <fullName evidence="10">Isopropylmalate isomerase</fullName>
    </alternativeName>
</protein>
<dbReference type="CDD" id="cd01577">
    <property type="entry name" value="IPMI_Swivel"/>
    <property type="match status" value="1"/>
</dbReference>
<dbReference type="NCBIfam" id="TIGR00171">
    <property type="entry name" value="leuD"/>
    <property type="match status" value="1"/>
</dbReference>
<evidence type="ECO:0000313" key="12">
    <source>
        <dbReference type="EMBL" id="BDU78513.1"/>
    </source>
</evidence>
<evidence type="ECO:0000256" key="4">
    <source>
        <dbReference type="ARBA" id="ARBA00009845"/>
    </source>
</evidence>
<sequence length="195" mass="20871">MEPFTVHNGTAAALVRGNIDTDFIIPKQFLTTIFRSGLGRHLFHDERYLEEGVENPAFVLNRPEARGATVLLAGPNFGCGSSREHAPWALLDYGFRVVIAPGFADIFRTNSFKNGLLPAVAPPETIAAIQAAGGPVTVDLANLEIRAGGGAWPFTCEAWGRAALLEGLDEIAGTLRRLPAIEAYEAARAAAGWMV</sequence>
<keyword evidence="13" id="KW-1185">Reference proteome</keyword>
<dbReference type="NCBIfam" id="NF002458">
    <property type="entry name" value="PRK01641.1"/>
    <property type="match status" value="1"/>
</dbReference>
<comment type="function">
    <text evidence="2 10">Catalyzes the isomerization between 2-isopropylmalate and 3-isopropylmalate, via the formation of 2-isopropylmaleate.</text>
</comment>
<dbReference type="EMBL" id="AP027081">
    <property type="protein sequence ID" value="BDU78513.1"/>
    <property type="molecule type" value="Genomic_DNA"/>
</dbReference>
<dbReference type="PANTHER" id="PTHR43345">
    <property type="entry name" value="3-ISOPROPYLMALATE DEHYDRATASE SMALL SUBUNIT 2-RELATED-RELATED"/>
    <property type="match status" value="1"/>
</dbReference>
<dbReference type="InterPro" id="IPR050075">
    <property type="entry name" value="LeuD"/>
</dbReference>
<dbReference type="FunFam" id="3.20.19.10:FF:000003">
    <property type="entry name" value="3-isopropylmalate dehydratase small subunit"/>
    <property type="match status" value="1"/>
</dbReference>
<dbReference type="HAMAP" id="MF_01031">
    <property type="entry name" value="LeuD_type1"/>
    <property type="match status" value="1"/>
</dbReference>
<dbReference type="GO" id="GO:0009316">
    <property type="term" value="C:3-isopropylmalate dehydratase complex"/>
    <property type="evidence" value="ECO:0007669"/>
    <property type="project" value="InterPro"/>
</dbReference>
<accession>A0AA48HHW1</accession>
<dbReference type="SUPFAM" id="SSF52016">
    <property type="entry name" value="LeuD/IlvD-like"/>
    <property type="match status" value="1"/>
</dbReference>
<dbReference type="Proteomes" id="UP001228113">
    <property type="component" value="Chromosome"/>
</dbReference>
<name>A0AA48HHW1_9BACT</name>
<dbReference type="EC" id="4.2.1.33" evidence="10"/>
<dbReference type="GO" id="GO:0003861">
    <property type="term" value="F:3-isopropylmalate dehydratase activity"/>
    <property type="evidence" value="ECO:0007669"/>
    <property type="project" value="UniProtKB-UniRule"/>
</dbReference>
<dbReference type="AlphaFoldDB" id="A0AA48HHW1"/>
<proteinExistence type="inferred from homology"/>
<evidence type="ECO:0000256" key="7">
    <source>
        <dbReference type="ARBA" id="ARBA00022605"/>
    </source>
</evidence>
<comment type="pathway">
    <text evidence="3 10">Amino-acid biosynthesis; L-leucine biosynthesis; L-leucine from 3-methyl-2-oxobutanoate: step 2/4.</text>
</comment>
<evidence type="ECO:0000256" key="6">
    <source>
        <dbReference type="ARBA" id="ARBA00022430"/>
    </source>
</evidence>
<dbReference type="Gene3D" id="3.20.19.10">
    <property type="entry name" value="Aconitase, domain 4"/>
    <property type="match status" value="1"/>
</dbReference>
<evidence type="ECO:0000256" key="5">
    <source>
        <dbReference type="ARBA" id="ARBA00011271"/>
    </source>
</evidence>
<evidence type="ECO:0000313" key="13">
    <source>
        <dbReference type="Proteomes" id="UP001228113"/>
    </source>
</evidence>
<evidence type="ECO:0000259" key="11">
    <source>
        <dbReference type="Pfam" id="PF00694"/>
    </source>
</evidence>
<evidence type="ECO:0000256" key="3">
    <source>
        <dbReference type="ARBA" id="ARBA00004729"/>
    </source>
</evidence>
<dbReference type="PANTHER" id="PTHR43345:SF5">
    <property type="entry name" value="3-ISOPROPYLMALATE DEHYDRATASE SMALL SUBUNIT"/>
    <property type="match status" value="1"/>
</dbReference>
<dbReference type="InterPro" id="IPR000573">
    <property type="entry name" value="AconitaseA/IPMdHydase_ssu_swvl"/>
</dbReference>
<keyword evidence="7 10" id="KW-0028">Amino-acid biosynthesis</keyword>
<dbReference type="KEGG" id="msea:METESE_34710"/>
<comment type="catalytic activity">
    <reaction evidence="1 10">
        <text>(2R,3S)-3-isopropylmalate = (2S)-2-isopropylmalate</text>
        <dbReference type="Rhea" id="RHEA:32287"/>
        <dbReference type="ChEBI" id="CHEBI:1178"/>
        <dbReference type="ChEBI" id="CHEBI:35121"/>
        <dbReference type="EC" id="4.2.1.33"/>
    </reaction>
</comment>
<keyword evidence="6 10" id="KW-0432">Leucine biosynthesis</keyword>
<reference evidence="12" key="1">
    <citation type="journal article" date="2023" name="Int. J. Syst. Evol. Microbiol.">
        <title>Mesoterricola silvestris gen. nov., sp. nov., Mesoterricola sediminis sp. nov., Geothrix oryzae sp. nov., Geothrix edaphica sp. nov., Geothrix rubra sp. nov., and Geothrix limicola sp. nov., six novel members of Acidobacteriota isolated from soils.</title>
        <authorList>
            <person name="Itoh H."/>
            <person name="Sugisawa Y."/>
            <person name="Mise K."/>
            <person name="Xu Z."/>
            <person name="Kuniyasu M."/>
            <person name="Ushijima N."/>
            <person name="Kawano K."/>
            <person name="Kobayashi E."/>
            <person name="Shiratori Y."/>
            <person name="Masuda Y."/>
            <person name="Senoo K."/>
        </authorList>
    </citation>
    <scope>NUCLEOTIDE SEQUENCE</scope>
    <source>
        <strain evidence="12">W786</strain>
    </source>
</reference>